<dbReference type="SUPFAM" id="SSF46785">
    <property type="entry name" value="Winged helix' DNA-binding domain"/>
    <property type="match status" value="1"/>
</dbReference>
<dbReference type="PROSITE" id="PS50987">
    <property type="entry name" value="HTH_ARSR_2"/>
    <property type="match status" value="1"/>
</dbReference>
<evidence type="ECO:0000313" key="3">
    <source>
        <dbReference type="Proteomes" id="UP001431221"/>
    </source>
</evidence>
<dbReference type="InterPro" id="IPR036388">
    <property type="entry name" value="WH-like_DNA-bd_sf"/>
</dbReference>
<keyword evidence="3" id="KW-1185">Reference proteome</keyword>
<dbReference type="InterPro" id="IPR036390">
    <property type="entry name" value="WH_DNA-bd_sf"/>
</dbReference>
<evidence type="ECO:0000313" key="2">
    <source>
        <dbReference type="EMBL" id="MCK7612124.1"/>
    </source>
</evidence>
<dbReference type="CDD" id="cd00090">
    <property type="entry name" value="HTH_ARSR"/>
    <property type="match status" value="1"/>
</dbReference>
<accession>A0ABT0GRP6</accession>
<dbReference type="Proteomes" id="UP001431221">
    <property type="component" value="Unassembled WGS sequence"/>
</dbReference>
<name>A0ABT0GRP6_9HYPH</name>
<feature type="domain" description="HTH arsR-type" evidence="1">
    <location>
        <begin position="1"/>
        <end position="91"/>
    </location>
</feature>
<dbReference type="SMART" id="SM00418">
    <property type="entry name" value="HTH_ARSR"/>
    <property type="match status" value="1"/>
</dbReference>
<dbReference type="Pfam" id="PF12840">
    <property type="entry name" value="HTH_20"/>
    <property type="match status" value="1"/>
</dbReference>
<dbReference type="InterPro" id="IPR011991">
    <property type="entry name" value="ArsR-like_HTH"/>
</dbReference>
<dbReference type="Gene3D" id="1.10.10.10">
    <property type="entry name" value="Winged helix-like DNA-binding domain superfamily/Winged helix DNA-binding domain"/>
    <property type="match status" value="1"/>
</dbReference>
<gene>
    <name evidence="2" type="ORF">M0H32_08130</name>
</gene>
<evidence type="ECO:0000259" key="1">
    <source>
        <dbReference type="PROSITE" id="PS50987"/>
    </source>
</evidence>
<dbReference type="PRINTS" id="PR00778">
    <property type="entry name" value="HTHARSR"/>
</dbReference>
<proteinExistence type="predicted"/>
<dbReference type="RefSeq" id="WP_248153076.1">
    <property type="nucleotide sequence ID" value="NZ_JALNMJ010000004.1"/>
</dbReference>
<organism evidence="2 3">
    <name type="scientific">Roseibium sediminicola</name>
    <dbReference type="NCBI Taxonomy" id="2933272"/>
    <lineage>
        <taxon>Bacteria</taxon>
        <taxon>Pseudomonadati</taxon>
        <taxon>Pseudomonadota</taxon>
        <taxon>Alphaproteobacteria</taxon>
        <taxon>Hyphomicrobiales</taxon>
        <taxon>Stappiaceae</taxon>
        <taxon>Roseibium</taxon>
    </lineage>
</organism>
<protein>
    <submittedName>
        <fullName evidence="2">Metalloregulator ArsR/SmtB family transcription factor</fullName>
    </submittedName>
</protein>
<sequence>MNTGPQAVFRALADPTRRQILMHLAHENLAISDIAARFDITRTAINKHLAILEEGGLIKSEVSGRERRNRLTPEPMKSAFEWLGHFERYWDVKLTDLQREVEKEMAGKKETEK</sequence>
<comment type="caution">
    <text evidence="2">The sequence shown here is derived from an EMBL/GenBank/DDBJ whole genome shotgun (WGS) entry which is preliminary data.</text>
</comment>
<reference evidence="2" key="1">
    <citation type="submission" date="2022-04" db="EMBL/GenBank/DDBJ databases">
        <title>Roseibium sp. CAU 1639 isolated from mud.</title>
        <authorList>
            <person name="Kim W."/>
        </authorList>
    </citation>
    <scope>NUCLEOTIDE SEQUENCE</scope>
    <source>
        <strain evidence="2">CAU 1639</strain>
    </source>
</reference>
<dbReference type="EMBL" id="JALNMJ010000004">
    <property type="protein sequence ID" value="MCK7612124.1"/>
    <property type="molecule type" value="Genomic_DNA"/>
</dbReference>
<dbReference type="PANTHER" id="PTHR38600:SF2">
    <property type="entry name" value="SLL0088 PROTEIN"/>
    <property type="match status" value="1"/>
</dbReference>
<dbReference type="NCBIfam" id="NF033788">
    <property type="entry name" value="HTH_metalloreg"/>
    <property type="match status" value="1"/>
</dbReference>
<dbReference type="PANTHER" id="PTHR38600">
    <property type="entry name" value="TRANSCRIPTIONAL REGULATORY PROTEIN"/>
    <property type="match status" value="1"/>
</dbReference>
<dbReference type="InterPro" id="IPR001845">
    <property type="entry name" value="HTH_ArsR_DNA-bd_dom"/>
</dbReference>